<keyword evidence="2" id="KW-0597">Phosphoprotein</keyword>
<keyword evidence="5" id="KW-0238">DNA-binding</keyword>
<dbReference type="SMART" id="SM00448">
    <property type="entry name" value="REC"/>
    <property type="match status" value="1"/>
</dbReference>
<name>A0ABU2ZP69_9ALTE</name>
<dbReference type="SUPFAM" id="SSF52172">
    <property type="entry name" value="CheY-like"/>
    <property type="match status" value="1"/>
</dbReference>
<evidence type="ECO:0000259" key="3">
    <source>
        <dbReference type="PROSITE" id="PS50110"/>
    </source>
</evidence>
<evidence type="ECO:0000313" key="5">
    <source>
        <dbReference type="EMBL" id="MDT0594423.1"/>
    </source>
</evidence>
<feature type="domain" description="HTH LytTR-type" evidence="4">
    <location>
        <begin position="130"/>
        <end position="234"/>
    </location>
</feature>
<dbReference type="Pfam" id="PF00072">
    <property type="entry name" value="Response_reg"/>
    <property type="match status" value="1"/>
</dbReference>
<proteinExistence type="predicted"/>
<dbReference type="InterPro" id="IPR007492">
    <property type="entry name" value="LytTR_DNA-bd_dom"/>
</dbReference>
<dbReference type="InterPro" id="IPR011006">
    <property type="entry name" value="CheY-like_superfamily"/>
</dbReference>
<dbReference type="SMART" id="SM00850">
    <property type="entry name" value="LytTR"/>
    <property type="match status" value="1"/>
</dbReference>
<dbReference type="RefSeq" id="WP_311367897.1">
    <property type="nucleotide sequence ID" value="NZ_JAVRHX010000001.1"/>
</dbReference>
<accession>A0ABU2ZP69</accession>
<dbReference type="Gene3D" id="2.40.50.1020">
    <property type="entry name" value="LytTr DNA-binding domain"/>
    <property type="match status" value="1"/>
</dbReference>
<keyword evidence="6" id="KW-1185">Reference proteome</keyword>
<dbReference type="PROSITE" id="PS50930">
    <property type="entry name" value="HTH_LYTTR"/>
    <property type="match status" value="1"/>
</dbReference>
<sequence length="235" mass="26952">MFSYIIVDDEKLARAKVREYMKSFPKWTLLGEAREFKEAEDLIIAEQPDLCFIDINIIGGSGIQLVDNLMKSINSHWIFTTAYSEYAIKAFELNAIDYLLKPFSRERFQDVLIKTEKRLKPSNHTSPSKLAVKSIGEVHFVNVDDVIWIKGSANYVELHCKEKMFLHRESINNLESKLDKQTFIRVHRSALVNINSVASLSSELGRYTLLQLVNGDEVKISGTHKPKLFEMLGLN</sequence>
<dbReference type="PANTHER" id="PTHR37299:SF1">
    <property type="entry name" value="STAGE 0 SPORULATION PROTEIN A HOMOLOG"/>
    <property type="match status" value="1"/>
</dbReference>
<dbReference type="InterPro" id="IPR046947">
    <property type="entry name" value="LytR-like"/>
</dbReference>
<dbReference type="PROSITE" id="PS50110">
    <property type="entry name" value="RESPONSE_REGULATORY"/>
    <property type="match status" value="1"/>
</dbReference>
<dbReference type="Pfam" id="PF04397">
    <property type="entry name" value="LytTR"/>
    <property type="match status" value="1"/>
</dbReference>
<dbReference type="Gene3D" id="3.40.50.2300">
    <property type="match status" value="1"/>
</dbReference>
<feature type="modified residue" description="4-aspartylphosphate" evidence="2">
    <location>
        <position position="54"/>
    </location>
</feature>
<comment type="caution">
    <text evidence="5">The sequence shown here is derived from an EMBL/GenBank/DDBJ whole genome shotgun (WGS) entry which is preliminary data.</text>
</comment>
<evidence type="ECO:0000259" key="4">
    <source>
        <dbReference type="PROSITE" id="PS50930"/>
    </source>
</evidence>
<dbReference type="InterPro" id="IPR001789">
    <property type="entry name" value="Sig_transdc_resp-reg_receiver"/>
</dbReference>
<dbReference type="Proteomes" id="UP001253545">
    <property type="component" value="Unassembled WGS sequence"/>
</dbReference>
<protein>
    <submittedName>
        <fullName evidence="5">LytTR family DNA-binding domain-containing protein</fullName>
    </submittedName>
</protein>
<evidence type="ECO:0000256" key="2">
    <source>
        <dbReference type="PROSITE-ProRule" id="PRU00169"/>
    </source>
</evidence>
<evidence type="ECO:0000313" key="6">
    <source>
        <dbReference type="Proteomes" id="UP001253545"/>
    </source>
</evidence>
<organism evidence="5 6">
    <name type="scientific">Glaciecola petra</name>
    <dbReference type="NCBI Taxonomy" id="3075602"/>
    <lineage>
        <taxon>Bacteria</taxon>
        <taxon>Pseudomonadati</taxon>
        <taxon>Pseudomonadota</taxon>
        <taxon>Gammaproteobacteria</taxon>
        <taxon>Alteromonadales</taxon>
        <taxon>Alteromonadaceae</taxon>
        <taxon>Glaciecola</taxon>
    </lineage>
</organism>
<evidence type="ECO:0000256" key="1">
    <source>
        <dbReference type="ARBA" id="ARBA00023012"/>
    </source>
</evidence>
<gene>
    <name evidence="5" type="ORF">RM552_06170</name>
</gene>
<dbReference type="EMBL" id="JAVRHX010000001">
    <property type="protein sequence ID" value="MDT0594423.1"/>
    <property type="molecule type" value="Genomic_DNA"/>
</dbReference>
<feature type="domain" description="Response regulatory" evidence="3">
    <location>
        <begin position="3"/>
        <end position="116"/>
    </location>
</feature>
<dbReference type="PANTHER" id="PTHR37299">
    <property type="entry name" value="TRANSCRIPTIONAL REGULATOR-RELATED"/>
    <property type="match status" value="1"/>
</dbReference>
<keyword evidence="1" id="KW-0902">Two-component regulatory system</keyword>
<reference evidence="5 6" key="1">
    <citation type="submission" date="2023-09" db="EMBL/GenBank/DDBJ databases">
        <authorList>
            <person name="Rey-Velasco X."/>
        </authorList>
    </citation>
    <scope>NUCLEOTIDE SEQUENCE [LARGE SCALE GENOMIC DNA]</scope>
    <source>
        <strain evidence="5 6">P117</strain>
    </source>
</reference>
<dbReference type="GO" id="GO:0003677">
    <property type="term" value="F:DNA binding"/>
    <property type="evidence" value="ECO:0007669"/>
    <property type="project" value="UniProtKB-KW"/>
</dbReference>